<dbReference type="EMBL" id="KP795532">
    <property type="protein sequence ID" value="AKN37334.1"/>
    <property type="molecule type" value="Genomic_DNA"/>
</dbReference>
<evidence type="ECO:0000256" key="1">
    <source>
        <dbReference type="SAM" id="MobiDB-lite"/>
    </source>
</evidence>
<dbReference type="InterPro" id="IPR058979">
    <property type="entry name" value="LysC-like"/>
</dbReference>
<feature type="compositionally biased region" description="Basic and acidic residues" evidence="1">
    <location>
        <begin position="1"/>
        <end position="13"/>
    </location>
</feature>
<dbReference type="Pfam" id="PF23793">
    <property type="entry name" value="LysC"/>
    <property type="match status" value="1"/>
</dbReference>
<protein>
    <submittedName>
        <fullName evidence="2">Uncharacterized protein</fullName>
    </submittedName>
</protein>
<dbReference type="AlphaFoldDB" id="A0A0H3ZTZ2"/>
<organism evidence="2">
    <name type="scientific">Vibrio sp. 1F_97</name>
    <dbReference type="NCBI Taxonomy" id="1652827"/>
    <lineage>
        <taxon>Bacteria</taxon>
        <taxon>Pseudomonadati</taxon>
        <taxon>Pseudomonadota</taxon>
        <taxon>Gammaproteobacteria</taxon>
        <taxon>Vibrionales</taxon>
        <taxon>Vibrionaceae</taxon>
        <taxon>Vibrio</taxon>
    </lineage>
</organism>
<evidence type="ECO:0000313" key="2">
    <source>
        <dbReference type="EMBL" id="AKN37334.1"/>
    </source>
</evidence>
<proteinExistence type="predicted"/>
<reference evidence="2" key="1">
    <citation type="journal article" date="2015" name="MBio">
        <title>Eco-Evolutionary Dynamics of Episomes among Ecologically Cohesive Bacterial Populations.</title>
        <authorList>
            <person name="Xue H."/>
            <person name="Cordero O.X."/>
            <person name="Camas F.M."/>
            <person name="Trimble W."/>
            <person name="Meyer F."/>
            <person name="Guglielmini J."/>
            <person name="Rocha E.P."/>
            <person name="Polz M.F."/>
        </authorList>
    </citation>
    <scope>NUCLEOTIDE SEQUENCE</scope>
    <source>
        <strain evidence="2">1F_97</strain>
    </source>
</reference>
<feature type="region of interest" description="Disordered" evidence="1">
    <location>
        <begin position="1"/>
        <end position="29"/>
    </location>
</feature>
<name>A0A0H3ZTZ2_9VIBR</name>
<accession>A0A0H3ZTZ2</accession>
<sequence length="61" mass="7055">MIEKETVPEHLARDCPLPEIPAEGSSNDPLTEYMVRMETALKDCNIDKKSIRQWQNQQQTP</sequence>